<dbReference type="KEGG" id="dord:105993831"/>
<name>A0A1S3G1I0_DIPOR</name>
<dbReference type="InterPro" id="IPR000569">
    <property type="entry name" value="HECT_dom"/>
</dbReference>
<proteinExistence type="predicted"/>
<dbReference type="InParanoid" id="A0A1S3G1I0"/>
<dbReference type="OrthoDB" id="8068875at2759"/>
<dbReference type="InterPro" id="IPR000048">
    <property type="entry name" value="IQ_motif_EF-hand-BS"/>
</dbReference>
<evidence type="ECO:0000256" key="4">
    <source>
        <dbReference type="ARBA" id="ARBA00022679"/>
    </source>
</evidence>
<evidence type="ECO:0000256" key="2">
    <source>
        <dbReference type="ARBA" id="ARBA00004906"/>
    </source>
</evidence>
<feature type="active site" description="Glycyl thioester intermediate" evidence="6">
    <location>
        <position position="1046"/>
    </location>
</feature>
<dbReference type="SMART" id="SM00119">
    <property type="entry name" value="HECTc"/>
    <property type="match status" value="1"/>
</dbReference>
<dbReference type="CTD" id="9690"/>
<keyword evidence="10" id="KW-0436">Ligase</keyword>
<dbReference type="GeneID" id="105993831"/>
<dbReference type="AlphaFoldDB" id="A0A1S3G1I0"/>
<protein>
    <recommendedName>
        <fullName evidence="3">HECT-type E3 ubiquitin transferase</fullName>
        <ecNumber evidence="3">2.3.2.26</ecNumber>
    </recommendedName>
</protein>
<dbReference type="GO" id="GO:0061630">
    <property type="term" value="F:ubiquitin protein ligase activity"/>
    <property type="evidence" value="ECO:0007669"/>
    <property type="project" value="UniProtKB-EC"/>
</dbReference>
<organism evidence="9 10">
    <name type="scientific">Dipodomys ordii</name>
    <name type="common">Ord's kangaroo rat</name>
    <dbReference type="NCBI Taxonomy" id="10020"/>
    <lineage>
        <taxon>Eukaryota</taxon>
        <taxon>Metazoa</taxon>
        <taxon>Chordata</taxon>
        <taxon>Craniata</taxon>
        <taxon>Vertebrata</taxon>
        <taxon>Euteleostomi</taxon>
        <taxon>Mammalia</taxon>
        <taxon>Eutheria</taxon>
        <taxon>Euarchontoglires</taxon>
        <taxon>Glires</taxon>
        <taxon>Rodentia</taxon>
        <taxon>Castorimorpha</taxon>
        <taxon>Heteromyidae</taxon>
        <taxon>Dipodomyinae</taxon>
        <taxon>Dipodomys</taxon>
    </lineage>
</organism>
<evidence type="ECO:0000256" key="7">
    <source>
        <dbReference type="SAM" id="MobiDB-lite"/>
    </source>
</evidence>
<evidence type="ECO:0000313" key="10">
    <source>
        <dbReference type="RefSeq" id="XP_012882656.1"/>
    </source>
</evidence>
<comment type="catalytic activity">
    <reaction evidence="1">
        <text>S-ubiquitinyl-[E2 ubiquitin-conjugating enzyme]-L-cysteine + [acceptor protein]-L-lysine = [E2 ubiquitin-conjugating enzyme]-L-cysteine + N(6)-ubiquitinyl-[acceptor protein]-L-lysine.</text>
        <dbReference type="EC" id="2.3.2.26"/>
    </reaction>
</comment>
<dbReference type="PROSITE" id="PS50096">
    <property type="entry name" value="IQ"/>
    <property type="match status" value="1"/>
</dbReference>
<keyword evidence="4" id="KW-0808">Transferase</keyword>
<dbReference type="GO" id="GO:0006511">
    <property type="term" value="P:ubiquitin-dependent protein catabolic process"/>
    <property type="evidence" value="ECO:0007669"/>
    <property type="project" value="TreeGrafter"/>
</dbReference>
<dbReference type="STRING" id="10020.ENSDORP00000022035"/>
<feature type="compositionally biased region" description="Basic and acidic residues" evidence="7">
    <location>
        <begin position="424"/>
        <end position="434"/>
    </location>
</feature>
<dbReference type="SMART" id="SM00015">
    <property type="entry name" value="IQ"/>
    <property type="match status" value="1"/>
</dbReference>
<dbReference type="Pfam" id="PF00612">
    <property type="entry name" value="IQ"/>
    <property type="match status" value="1"/>
</dbReference>
<dbReference type="Gene3D" id="3.30.2410.10">
    <property type="entry name" value="Hect, E3 ligase catalytic domain"/>
    <property type="match status" value="1"/>
</dbReference>
<dbReference type="PANTHER" id="PTHR45700">
    <property type="entry name" value="UBIQUITIN-PROTEIN LIGASE E3C"/>
    <property type="match status" value="1"/>
</dbReference>
<dbReference type="PROSITE" id="PS50237">
    <property type="entry name" value="HECT"/>
    <property type="match status" value="2"/>
</dbReference>
<evidence type="ECO:0000256" key="1">
    <source>
        <dbReference type="ARBA" id="ARBA00000885"/>
    </source>
</evidence>
<feature type="domain" description="HECT" evidence="8">
    <location>
        <begin position="793"/>
        <end position="945"/>
    </location>
</feature>
<evidence type="ECO:0000256" key="3">
    <source>
        <dbReference type="ARBA" id="ARBA00012485"/>
    </source>
</evidence>
<dbReference type="PANTHER" id="PTHR45700:SF2">
    <property type="entry name" value="UBIQUITIN-PROTEIN LIGASE E3C"/>
    <property type="match status" value="1"/>
</dbReference>
<dbReference type="GO" id="GO:0000209">
    <property type="term" value="P:protein polyubiquitination"/>
    <property type="evidence" value="ECO:0007669"/>
    <property type="project" value="InterPro"/>
</dbReference>
<dbReference type="Pfam" id="PF00632">
    <property type="entry name" value="HECT"/>
    <property type="match status" value="2"/>
</dbReference>
<feature type="region of interest" description="Disordered" evidence="7">
    <location>
        <begin position="402"/>
        <end position="436"/>
    </location>
</feature>
<keyword evidence="5 6" id="KW-0833">Ubl conjugation pathway</keyword>
<evidence type="ECO:0000313" key="9">
    <source>
        <dbReference type="Proteomes" id="UP000081671"/>
    </source>
</evidence>
<dbReference type="RefSeq" id="XP_012882656.1">
    <property type="nucleotide sequence ID" value="XM_013027202.1"/>
</dbReference>
<dbReference type="FunFam" id="3.90.1750.10:FF:000014">
    <property type="entry name" value="Putative Ubiquitin-protein ligase E3C"/>
    <property type="match status" value="1"/>
</dbReference>
<evidence type="ECO:0000256" key="6">
    <source>
        <dbReference type="PROSITE-ProRule" id="PRU00104"/>
    </source>
</evidence>
<dbReference type="FunCoup" id="A0A1S3G1I0">
    <property type="interactions" value="3900"/>
</dbReference>
<reference evidence="10" key="1">
    <citation type="submission" date="2025-08" db="UniProtKB">
        <authorList>
            <consortium name="RefSeq"/>
        </authorList>
    </citation>
    <scope>IDENTIFICATION</scope>
    <source>
        <tissue evidence="10">Kidney</tissue>
    </source>
</reference>
<dbReference type="GO" id="GO:0016874">
    <property type="term" value="F:ligase activity"/>
    <property type="evidence" value="ECO:0007669"/>
    <property type="project" value="UniProtKB-KW"/>
</dbReference>
<accession>A0A1S3G1I0</accession>
<dbReference type="InterPro" id="IPR044611">
    <property type="entry name" value="E3A/B/C-like"/>
</dbReference>
<dbReference type="Gene3D" id="3.90.1750.10">
    <property type="entry name" value="Hect, E3 ligase catalytic domains"/>
    <property type="match status" value="1"/>
</dbReference>
<dbReference type="InterPro" id="IPR035983">
    <property type="entry name" value="Hect_E3_ubiquitin_ligase"/>
</dbReference>
<comment type="caution">
    <text evidence="6">Lacks conserved residue(s) required for the propagation of feature annotation.</text>
</comment>
<evidence type="ECO:0000256" key="5">
    <source>
        <dbReference type="ARBA" id="ARBA00022786"/>
    </source>
</evidence>
<feature type="domain" description="HECT" evidence="8">
    <location>
        <begin position="1008"/>
        <end position="1078"/>
    </location>
</feature>
<gene>
    <name evidence="10" type="primary">Ube3c</name>
</gene>
<dbReference type="SUPFAM" id="SSF56204">
    <property type="entry name" value="Hect, E3 ligase catalytic domain"/>
    <property type="match status" value="1"/>
</dbReference>
<dbReference type="Proteomes" id="UP000081671">
    <property type="component" value="Unplaced"/>
</dbReference>
<comment type="pathway">
    <text evidence="2">Protein modification; protein ubiquitination.</text>
</comment>
<sequence>MLLDIRLGRGAEPQDSAIQKPALSRRRRLAAIQNPALSRRRWLVAIQNPALSRRRRLAAIQKPALSRRRRLTAEEKASLLHRTQEERRKREEERRRLKNAIIIQSFIRGYRDRKQQYSIQRSAFDRCASAAQARGTSVASAPNLTFLVRQLLFFYKQSEDSKRLIWLYQNLIKHSSLYVKQLDGSERLTCLFQIKRLMSLCCRLLLNCNDDSLNVALPMRMLEVFSSESTYLPVLEDTSDVVSVIEQILHYMVHSGYYRSLYLLINSKLPSSVEYSDLSRVPIAKTLLENVLKPLHFTYNSCPEGTRQQVFSAFTEEFLTAPFTDQIFHFVIPALADVHTVFPYEPFLNALLPESRYSKRSSGAPWLFYFVLTVGENYLGVLSEDGLLVYLRVLQTFLSQLPASPTGASHRDSSSDSEDEQEEADQRTSPEDGRVSTPYITEECLKKLDTKQQTNTLLNLVWRDSASEEVFTRMASICHTLMVQHRMVVPKVRLLYSLAFNARFLRHLWFLISSMTTQMITGSMVPLLQVISRGSPMSFEDSGRIIPLFYLFSSLFSHSLISIHDNEFFGDPIEAVGQRRPSMMPFSLEELVLLSRCLRDACLGIIKLAYPETKPEVREEYLVAFQSVGVSTSSEMQQCIQREQRRWVQLFKVITNLVKMLKSRDTRRSFCPPNHWLSEQEDIKADKVTQLYVPASRHVWRFRRMGRIGPLQSALEVGLESPPLSVSEERQLAILTELPFVVPFEERVKIFQRLIYADKQEVQGDGPFLDGINVTIRRNYIYEDAYDKLSPENEPDLKKRIRVHLLNAHGLDEAGIDGGGIFREFLNELLKSGFNPNQGFFKTTNEGLLYPNPAAQMLVGDSFARHYYFLGRMLGKALYENMLVELPFAGFFLSKLLGTSADVDIHHLASLDPEVYRNLLFLKSYEEDVEELGLNFTVVNNDLGEAQVSPRARASAVLQRAKQVRQYAAVSAWPLQKRNPECGKSEPEWPWEAECGGLMVQGEGSVVNLPPDSNRALRPALQELYPAFCIHNGGSDLERLPTASTCMNLLKLPEFHDASLLRSKLLYAIECAAGFELS</sequence>
<keyword evidence="9" id="KW-1185">Reference proteome</keyword>
<evidence type="ECO:0000259" key="8">
    <source>
        <dbReference type="PROSITE" id="PS50237"/>
    </source>
</evidence>
<dbReference type="EC" id="2.3.2.26" evidence="3"/>